<reference evidence="2" key="1">
    <citation type="submission" date="2021-01" db="EMBL/GenBank/DDBJ databases">
        <title>Modified the classification status of verrucomicrobia.</title>
        <authorList>
            <person name="Feng X."/>
        </authorList>
    </citation>
    <scope>NUCLEOTIDE SEQUENCE</scope>
    <source>
        <strain evidence="2">KCTC 22201</strain>
    </source>
</reference>
<evidence type="ECO:0000256" key="1">
    <source>
        <dbReference type="SAM" id="SignalP"/>
    </source>
</evidence>
<comment type="caution">
    <text evidence="2">The sequence shown here is derived from an EMBL/GenBank/DDBJ whole genome shotgun (WGS) entry which is preliminary data.</text>
</comment>
<protein>
    <submittedName>
        <fullName evidence="2">TIGR02597 family protein</fullName>
    </submittedName>
</protein>
<keyword evidence="3" id="KW-1185">Reference proteome</keyword>
<keyword evidence="1" id="KW-0732">Signal</keyword>
<name>A0A934RBP3_9BACT</name>
<gene>
    <name evidence="2" type="ORF">JIN81_13930</name>
</gene>
<dbReference type="EMBL" id="JAENII010000011">
    <property type="protein sequence ID" value="MBK1828127.1"/>
    <property type="molecule type" value="Genomic_DNA"/>
</dbReference>
<evidence type="ECO:0000313" key="2">
    <source>
        <dbReference type="EMBL" id="MBK1828127.1"/>
    </source>
</evidence>
<dbReference type="InterPro" id="IPR019837">
    <property type="entry name" value="CHP02597"/>
</dbReference>
<organism evidence="2 3">
    <name type="scientific">Haloferula rosea</name>
    <dbReference type="NCBI Taxonomy" id="490093"/>
    <lineage>
        <taxon>Bacteria</taxon>
        <taxon>Pseudomonadati</taxon>
        <taxon>Verrucomicrobiota</taxon>
        <taxon>Verrucomicrobiia</taxon>
        <taxon>Verrucomicrobiales</taxon>
        <taxon>Verrucomicrobiaceae</taxon>
        <taxon>Haloferula</taxon>
    </lineage>
</organism>
<evidence type="ECO:0000313" key="3">
    <source>
        <dbReference type="Proteomes" id="UP000658278"/>
    </source>
</evidence>
<dbReference type="AlphaFoldDB" id="A0A934RBP3"/>
<accession>A0A934RBP3</accession>
<feature type="chain" id="PRO_5037863963" evidence="1">
    <location>
        <begin position="21"/>
        <end position="344"/>
    </location>
</feature>
<dbReference type="Proteomes" id="UP000658278">
    <property type="component" value="Unassembled WGS sequence"/>
</dbReference>
<proteinExistence type="predicted"/>
<dbReference type="RefSeq" id="WP_234044925.1">
    <property type="nucleotide sequence ID" value="NZ_JAENII010000011.1"/>
</dbReference>
<sequence>MKNITSFALLSAFASVAATAAVTDPVGYISLGNTAGSDAFAANTDVRISIPLFNATASVGAIATAGISGNDITIDGAAYTPDEWVGFYAQVADGTNNGQLLLVTANTATTLTVSTTTPGDSLAGLADGDTIKLSAAWTIGTAIGDVPVGTQLFGFTGTGVGQNLAADVGYTFGEPFPGFFGGVNQWYNTGTLAPATDAILYPGEALILRTGATPVNEIVITGEVSTSNSRTVILGGAASQDTPTGYVSPVDEVVIDANIPAVAGDQLLIFDVTGTGLNQAATIIYAFGEPFPGFFGGVDQWYNAGTLGALTTEAIPAGQSFIYRTAAAAGDLPWGDEPGFVSGL</sequence>
<dbReference type="NCBIfam" id="TIGR02597">
    <property type="entry name" value="TIGR02597 family protein"/>
    <property type="match status" value="1"/>
</dbReference>
<feature type="signal peptide" evidence="1">
    <location>
        <begin position="1"/>
        <end position="20"/>
    </location>
</feature>